<keyword evidence="8" id="KW-1185">Reference proteome</keyword>
<evidence type="ECO:0000256" key="2">
    <source>
        <dbReference type="ARBA" id="ARBA00006706"/>
    </source>
</evidence>
<dbReference type="InterPro" id="IPR033749">
    <property type="entry name" value="Polyprenyl_synt_CS"/>
</dbReference>
<evidence type="ECO:0000313" key="7">
    <source>
        <dbReference type="EMBL" id="RSZ60742.1"/>
    </source>
</evidence>
<evidence type="ECO:0000256" key="1">
    <source>
        <dbReference type="ARBA" id="ARBA00001946"/>
    </source>
</evidence>
<dbReference type="InterPro" id="IPR008949">
    <property type="entry name" value="Isoprenoid_synthase_dom_sf"/>
</dbReference>
<evidence type="ECO:0000256" key="4">
    <source>
        <dbReference type="ARBA" id="ARBA00022723"/>
    </source>
</evidence>
<evidence type="ECO:0000256" key="3">
    <source>
        <dbReference type="ARBA" id="ARBA00022679"/>
    </source>
</evidence>
<dbReference type="Gene3D" id="1.10.600.10">
    <property type="entry name" value="Farnesyl Diphosphate Synthase"/>
    <property type="match status" value="1"/>
</dbReference>
<comment type="caution">
    <text evidence="7">The sequence shown here is derived from an EMBL/GenBank/DDBJ whole genome shotgun (WGS) entry which is preliminary data.</text>
</comment>
<keyword evidence="3 6" id="KW-0808">Transferase</keyword>
<accession>A0A430HTB7</accession>
<dbReference type="SUPFAM" id="SSF48576">
    <property type="entry name" value="Terpenoid synthases"/>
    <property type="match status" value="1"/>
</dbReference>
<dbReference type="PROSITE" id="PS00444">
    <property type="entry name" value="POLYPRENYL_SYNTHASE_2"/>
    <property type="match status" value="1"/>
</dbReference>
<dbReference type="PANTHER" id="PTHR12001:SF69">
    <property type="entry name" value="ALL TRANS-POLYPRENYL-DIPHOSPHATE SYNTHASE PDSS1"/>
    <property type="match status" value="1"/>
</dbReference>
<comment type="similarity">
    <text evidence="2 6">Belongs to the FPP/GGPP synthase family.</text>
</comment>
<dbReference type="InterPro" id="IPR000092">
    <property type="entry name" value="Polyprenyl_synt"/>
</dbReference>
<proteinExistence type="inferred from homology"/>
<sequence length="327" mass="32911">MAAPASWLACDAVGADLARLGPLLMGCAGGDDPRMAALTRHLLAGGGKRLRPALLLLARGDALAARPADATALDAAAAVELIHVASLYHDDVMDRSPTRRGAASAHSRWGNGAAALAGTWLFARAQQLLRPAGPAAAPAAARTAAALCAGQLREAENAYNLELGVDEHLTILHDKTATLFMLAAELGATLGGRSAPECAALASYAASLGLAFQLADDLLDWTGAAATLGKATGADLRGGVYNLPLLTALAAPGSEAQALRLILHKRAPDEADLARVQAIVLASGVAPVRRRAAALAAQAGAALGALAQGPVRSSLAALAALSVARQA</sequence>
<protein>
    <submittedName>
        <fullName evidence="7">Polyprenyl synthetase family protein</fullName>
    </submittedName>
</protein>
<dbReference type="RefSeq" id="WP_126072126.1">
    <property type="nucleotide sequence ID" value="NZ_CP051166.1"/>
</dbReference>
<dbReference type="SFLD" id="SFLDS00005">
    <property type="entry name" value="Isoprenoid_Synthase_Type_I"/>
    <property type="match status" value="1"/>
</dbReference>
<organism evidence="7 8">
    <name type="scientific">Massilia atriviolacea</name>
    <dbReference type="NCBI Taxonomy" id="2495579"/>
    <lineage>
        <taxon>Bacteria</taxon>
        <taxon>Pseudomonadati</taxon>
        <taxon>Pseudomonadota</taxon>
        <taxon>Betaproteobacteria</taxon>
        <taxon>Burkholderiales</taxon>
        <taxon>Oxalobacteraceae</taxon>
        <taxon>Telluria group</taxon>
        <taxon>Massilia</taxon>
    </lineage>
</organism>
<dbReference type="Pfam" id="PF00348">
    <property type="entry name" value="polyprenyl_synt"/>
    <property type="match status" value="1"/>
</dbReference>
<dbReference type="PANTHER" id="PTHR12001">
    <property type="entry name" value="GERANYLGERANYL PYROPHOSPHATE SYNTHASE"/>
    <property type="match status" value="1"/>
</dbReference>
<dbReference type="Proteomes" id="UP000278085">
    <property type="component" value="Unassembled WGS sequence"/>
</dbReference>
<evidence type="ECO:0000256" key="6">
    <source>
        <dbReference type="RuleBase" id="RU004466"/>
    </source>
</evidence>
<dbReference type="OrthoDB" id="9805316at2"/>
<evidence type="ECO:0000256" key="5">
    <source>
        <dbReference type="ARBA" id="ARBA00022842"/>
    </source>
</evidence>
<evidence type="ECO:0000313" key="8">
    <source>
        <dbReference type="Proteomes" id="UP000278085"/>
    </source>
</evidence>
<dbReference type="GO" id="GO:0046872">
    <property type="term" value="F:metal ion binding"/>
    <property type="evidence" value="ECO:0007669"/>
    <property type="project" value="UniProtKB-KW"/>
</dbReference>
<dbReference type="GO" id="GO:0008299">
    <property type="term" value="P:isoprenoid biosynthetic process"/>
    <property type="evidence" value="ECO:0007669"/>
    <property type="project" value="InterPro"/>
</dbReference>
<dbReference type="AlphaFoldDB" id="A0A430HTB7"/>
<keyword evidence="5" id="KW-0460">Magnesium</keyword>
<name>A0A430HTB7_9BURK</name>
<dbReference type="EMBL" id="RXLQ01000001">
    <property type="protein sequence ID" value="RSZ60742.1"/>
    <property type="molecule type" value="Genomic_DNA"/>
</dbReference>
<keyword evidence="4" id="KW-0479">Metal-binding</keyword>
<gene>
    <name evidence="7" type="ORF">EJB06_00970</name>
</gene>
<comment type="cofactor">
    <cofactor evidence="1">
        <name>Mg(2+)</name>
        <dbReference type="ChEBI" id="CHEBI:18420"/>
    </cofactor>
</comment>
<reference evidence="7 8" key="1">
    <citation type="submission" date="2018-12" db="EMBL/GenBank/DDBJ databases">
        <authorList>
            <person name="Yang E."/>
        </authorList>
    </citation>
    <scope>NUCLEOTIDE SEQUENCE [LARGE SCALE GENOMIC DNA]</scope>
    <source>
        <strain evidence="7 8">SOD</strain>
    </source>
</reference>
<dbReference type="GO" id="GO:0004659">
    <property type="term" value="F:prenyltransferase activity"/>
    <property type="evidence" value="ECO:0007669"/>
    <property type="project" value="InterPro"/>
</dbReference>